<feature type="compositionally biased region" description="Polar residues" evidence="1">
    <location>
        <begin position="39"/>
        <end position="55"/>
    </location>
</feature>
<name>Q76LM9_HUMAN</name>
<accession>Q76LM9</accession>
<reference evidence="2" key="1">
    <citation type="journal article" date="2004" name="Genomics">
        <title>A cluster of 21 keratin-associated protein genes within introns of another gene on human chromosome 21q22.3.</title>
        <authorList>
            <person name="Shibuya K."/>
            <person name="Obayashi I."/>
            <person name="Asakawa S."/>
            <person name="Minoshima S."/>
            <person name="Kudoh J."/>
            <person name="Shimizu N."/>
        </authorList>
    </citation>
    <scope>NUCLEOTIDE SEQUENCE</scope>
    <source>
        <tissue evidence="2">Hair roots</tissue>
    </source>
</reference>
<feature type="non-terminal residue" evidence="2">
    <location>
        <position position="106"/>
    </location>
</feature>
<sequence length="106" mass="11296">MAASTMSICSSACTNSWQVDDCPESCWPAGLRPHLPASPWTSQPTQPQHSSAQKEQPQPQPPSPGVSDAHWLLSDLPPGGRALASPHGASWLQTTTLRWSLVAGWG</sequence>
<gene>
    <name evidence="2" type="primary">KRTAP18.2s</name>
</gene>
<protein>
    <submittedName>
        <fullName evidence="2">Functionless protein</fullName>
    </submittedName>
</protein>
<proteinExistence type="evidence at transcript level"/>
<organism evidence="2">
    <name type="scientific">Homo sapiens</name>
    <name type="common">Human</name>
    <dbReference type="NCBI Taxonomy" id="9606"/>
    <lineage>
        <taxon>Eukaryota</taxon>
        <taxon>Metazoa</taxon>
        <taxon>Chordata</taxon>
        <taxon>Craniata</taxon>
        <taxon>Vertebrata</taxon>
        <taxon>Euteleostomi</taxon>
        <taxon>Mammalia</taxon>
        <taxon>Eutheria</taxon>
        <taxon>Euarchontoglires</taxon>
        <taxon>Primates</taxon>
        <taxon>Haplorrhini</taxon>
        <taxon>Catarrhini</taxon>
        <taxon>Hominidae</taxon>
        <taxon>Homo</taxon>
    </lineage>
</organism>
<feature type="region of interest" description="Disordered" evidence="1">
    <location>
        <begin position="33"/>
        <end position="79"/>
    </location>
</feature>
<dbReference type="AlphaFoldDB" id="Q76LM9"/>
<evidence type="ECO:0000313" key="2">
    <source>
        <dbReference type="EMBL" id="BAD01536.1"/>
    </source>
</evidence>
<dbReference type="EMBL" id="AB076349">
    <property type="protein sequence ID" value="BAD01536.1"/>
    <property type="molecule type" value="mRNA"/>
</dbReference>
<evidence type="ECO:0000256" key="1">
    <source>
        <dbReference type="SAM" id="MobiDB-lite"/>
    </source>
</evidence>